<dbReference type="SUPFAM" id="SSF47616">
    <property type="entry name" value="GST C-terminal domain-like"/>
    <property type="match status" value="1"/>
</dbReference>
<evidence type="ECO:0000259" key="1">
    <source>
        <dbReference type="PROSITE" id="PS50404"/>
    </source>
</evidence>
<dbReference type="InterPro" id="IPR036282">
    <property type="entry name" value="Glutathione-S-Trfase_C_sf"/>
</dbReference>
<dbReference type="SFLD" id="SFLDS00019">
    <property type="entry name" value="Glutathione_Transferase_(cytos"/>
    <property type="match status" value="1"/>
</dbReference>
<dbReference type="Pfam" id="PF13409">
    <property type="entry name" value="GST_N_2"/>
    <property type="match status" value="1"/>
</dbReference>
<dbReference type="PROSITE" id="PS50404">
    <property type="entry name" value="GST_NTER"/>
    <property type="match status" value="1"/>
</dbReference>
<dbReference type="Proteomes" id="UP000049222">
    <property type="component" value="Unassembled WGS sequence"/>
</dbReference>
<accession>A0A0M6YGZ5</accession>
<protein>
    <recommendedName>
        <fullName evidence="1">GST N-terminal domain-containing protein</fullName>
    </recommendedName>
</protein>
<dbReference type="InterPro" id="IPR004045">
    <property type="entry name" value="Glutathione_S-Trfase_N"/>
</dbReference>
<feature type="domain" description="GST N-terminal" evidence="1">
    <location>
        <begin position="1"/>
        <end position="81"/>
    </location>
</feature>
<dbReference type="PANTHER" id="PTHR44051:SF8">
    <property type="entry name" value="GLUTATHIONE S-TRANSFERASE GSTA"/>
    <property type="match status" value="1"/>
</dbReference>
<sequence length="213" mass="23995">MAKIVLHHVPESRSQRVLWLLHELGADFDVRVWPFDKTLRSDDFLALNPAGRVPALEMDGRSYWETGAIIEILCERFGHLGRMPGDAERADWLIWVHFSETISQHAAALTQSHVMLREDWMRSPVVMKLEAARVGKCFDAIEARLSGDWLLSEFSAADVAVGQAVVMARRFHRVGDRPKMAAWVARFEARSAFAASNDGAGLYGQDFYEVPDA</sequence>
<dbReference type="PANTHER" id="PTHR44051">
    <property type="entry name" value="GLUTATHIONE S-TRANSFERASE-RELATED"/>
    <property type="match status" value="1"/>
</dbReference>
<dbReference type="AlphaFoldDB" id="A0A0M6YGZ5"/>
<dbReference type="RefSeq" id="WP_055084338.1">
    <property type="nucleotide sequence ID" value="NZ_CXSU01000011.1"/>
</dbReference>
<name>A0A0M6YGZ5_9RHOB</name>
<dbReference type="Pfam" id="PF13410">
    <property type="entry name" value="GST_C_2"/>
    <property type="match status" value="1"/>
</dbReference>
<dbReference type="SUPFAM" id="SSF52833">
    <property type="entry name" value="Thioredoxin-like"/>
    <property type="match status" value="1"/>
</dbReference>
<evidence type="ECO:0000313" key="2">
    <source>
        <dbReference type="EMBL" id="CTQ49618.1"/>
    </source>
</evidence>
<dbReference type="SFLD" id="SFLDG00358">
    <property type="entry name" value="Main_(cytGST)"/>
    <property type="match status" value="1"/>
</dbReference>
<dbReference type="CDD" id="cd03046">
    <property type="entry name" value="GST_N_GTT1_like"/>
    <property type="match status" value="1"/>
</dbReference>
<dbReference type="Gene3D" id="3.40.30.10">
    <property type="entry name" value="Glutaredoxin"/>
    <property type="match status" value="1"/>
</dbReference>
<organism evidence="2 3">
    <name type="scientific">Jannaschia donghaensis</name>
    <dbReference type="NCBI Taxonomy" id="420998"/>
    <lineage>
        <taxon>Bacteria</taxon>
        <taxon>Pseudomonadati</taxon>
        <taxon>Pseudomonadota</taxon>
        <taxon>Alphaproteobacteria</taxon>
        <taxon>Rhodobacterales</taxon>
        <taxon>Roseobacteraceae</taxon>
        <taxon>Jannaschia</taxon>
    </lineage>
</organism>
<dbReference type="OrthoDB" id="5740960at2"/>
<evidence type="ECO:0000313" key="3">
    <source>
        <dbReference type="Proteomes" id="UP000049222"/>
    </source>
</evidence>
<dbReference type="InterPro" id="IPR036249">
    <property type="entry name" value="Thioredoxin-like_sf"/>
</dbReference>
<keyword evidence="3" id="KW-1185">Reference proteome</keyword>
<dbReference type="SFLD" id="SFLDG01150">
    <property type="entry name" value="Main.1:_Beta-like"/>
    <property type="match status" value="1"/>
</dbReference>
<dbReference type="Gene3D" id="1.20.1050.10">
    <property type="match status" value="1"/>
</dbReference>
<proteinExistence type="predicted"/>
<gene>
    <name evidence="2" type="ORF">JDO7802_01632</name>
</gene>
<dbReference type="EMBL" id="CXSU01000011">
    <property type="protein sequence ID" value="CTQ49618.1"/>
    <property type="molecule type" value="Genomic_DNA"/>
</dbReference>
<reference evidence="2 3" key="1">
    <citation type="submission" date="2015-07" db="EMBL/GenBank/DDBJ databases">
        <authorList>
            <person name="Noorani M."/>
        </authorList>
    </citation>
    <scope>NUCLEOTIDE SEQUENCE [LARGE SCALE GENOMIC DNA]</scope>
    <source>
        <strain evidence="2 3">CECT 7802</strain>
    </source>
</reference>
<dbReference type="InterPro" id="IPR040079">
    <property type="entry name" value="Glutathione_S-Trfase"/>
</dbReference>
<dbReference type="STRING" id="420998.JDO7802_01632"/>